<reference evidence="3" key="2">
    <citation type="submission" date="2015-11" db="EMBL/GenBank/DDBJ databases">
        <authorList>
            <person name="Zhang Y."/>
            <person name="Guo Z."/>
        </authorList>
    </citation>
    <scope>NUCLEOTIDE SEQUENCE</scope>
</reference>
<keyword evidence="1" id="KW-0175">Coiled coil</keyword>
<keyword evidence="4" id="KW-1185">Reference proteome</keyword>
<evidence type="ECO:0000313" key="3">
    <source>
        <dbReference type="EMBL" id="CDI98171.1"/>
    </source>
</evidence>
<sequence length="273" mass="31560">MLGQNSVPLKVHACDLQSEILLDLEYENAFGGLSPNEEELLNVYREAWVDCHMGRSRLSRIGRPHNPEIRDLFWSRFEEKVDEKLAAIGEDFVLVEDPETINQFNKVWWGKLCRQVTRLTELASEAVSTQQELFTRRASFQKNLTLALGKVLGREVKALVVRAANLEEKINTHLLQPSQRSSDLRCTYERLIREKAELEEQVFKLTNLLNAYNAHEQRFLELACRKADAQRQVDLIQQLKETVSSASRGQSTNEEDSNDKVEKPKQRFIYTNL</sequence>
<proteinExistence type="predicted"/>
<evidence type="ECO:0000256" key="2">
    <source>
        <dbReference type="SAM" id="MobiDB-lite"/>
    </source>
</evidence>
<dbReference type="OMA" id="CRKADAQ"/>
<accession>A0A087W0I3</accession>
<dbReference type="OrthoDB" id="68328at2759"/>
<dbReference type="Proteomes" id="UP000017246">
    <property type="component" value="Unassembled WGS sequence"/>
</dbReference>
<dbReference type="AlphaFoldDB" id="A0A087W0I3"/>
<gene>
    <name evidence="3" type="ORF">EmuJ_000200200</name>
</gene>
<evidence type="ECO:0000313" key="4">
    <source>
        <dbReference type="Proteomes" id="UP000017246"/>
    </source>
</evidence>
<protein>
    <submittedName>
        <fullName evidence="3">Expressed conserved protein</fullName>
    </submittedName>
</protein>
<feature type="region of interest" description="Disordered" evidence="2">
    <location>
        <begin position="244"/>
        <end position="273"/>
    </location>
</feature>
<reference evidence="3" key="1">
    <citation type="journal article" date="2013" name="Nature">
        <title>The genomes of four tapeworm species reveal adaptations to parasitism.</title>
        <authorList>
            <person name="Tsai I.J."/>
            <person name="Zarowiecki M."/>
            <person name="Holroyd N."/>
            <person name="Garciarrubio A."/>
            <person name="Sanchez-Flores A."/>
            <person name="Brooks K.L."/>
            <person name="Tracey A."/>
            <person name="Bobes R.J."/>
            <person name="Fragoso G."/>
            <person name="Sciutto E."/>
            <person name="Aslett M."/>
            <person name="Beasley H."/>
            <person name="Bennett H.M."/>
            <person name="Cai J."/>
            <person name="Camicia F."/>
            <person name="Clark R."/>
            <person name="Cucher M."/>
            <person name="De Silva N."/>
            <person name="Day T.A."/>
            <person name="Deplazes P."/>
            <person name="Estrada K."/>
            <person name="Fernandez C."/>
            <person name="Holland P.W."/>
            <person name="Hou J."/>
            <person name="Hu S."/>
            <person name="Huckvale T."/>
            <person name="Hung S.S."/>
            <person name="Kamenetzky L."/>
            <person name="Keane J.A."/>
            <person name="Kiss F."/>
            <person name="Koziol U."/>
            <person name="Lambert O."/>
            <person name="Liu K."/>
            <person name="Luo X."/>
            <person name="Luo Y."/>
            <person name="Macchiaroli N."/>
            <person name="Nichol S."/>
            <person name="Paps J."/>
            <person name="Parkinson J."/>
            <person name="Pouchkina-Stantcheva N."/>
            <person name="Riddiford N."/>
            <person name="Rosenzvit M."/>
            <person name="Salinas G."/>
            <person name="Wasmuth J.D."/>
            <person name="Zamanian M."/>
            <person name="Zheng Y."/>
            <person name="Cai X."/>
            <person name="Soberon X."/>
            <person name="Olson P.D."/>
            <person name="Laclette J.P."/>
            <person name="Brehm K."/>
            <person name="Berriman M."/>
            <person name="Garciarrubio A."/>
            <person name="Bobes R.J."/>
            <person name="Fragoso G."/>
            <person name="Sanchez-Flores A."/>
            <person name="Estrada K."/>
            <person name="Cevallos M.A."/>
            <person name="Morett E."/>
            <person name="Gonzalez V."/>
            <person name="Portillo T."/>
            <person name="Ochoa-Leyva A."/>
            <person name="Jose M.V."/>
            <person name="Sciutto E."/>
            <person name="Landa A."/>
            <person name="Jimenez L."/>
            <person name="Valdes V."/>
            <person name="Carrero J.C."/>
            <person name="Larralde C."/>
            <person name="Morales-Montor J."/>
            <person name="Limon-Lason J."/>
            <person name="Soberon X."/>
            <person name="Laclette J.P."/>
        </authorList>
    </citation>
    <scope>NUCLEOTIDE SEQUENCE [LARGE SCALE GENOMIC DNA]</scope>
</reference>
<organism evidence="3 4">
    <name type="scientific">Echinococcus multilocularis</name>
    <name type="common">Fox tapeworm</name>
    <dbReference type="NCBI Taxonomy" id="6211"/>
    <lineage>
        <taxon>Eukaryota</taxon>
        <taxon>Metazoa</taxon>
        <taxon>Spiralia</taxon>
        <taxon>Lophotrochozoa</taxon>
        <taxon>Platyhelminthes</taxon>
        <taxon>Cestoda</taxon>
        <taxon>Eucestoda</taxon>
        <taxon>Cyclophyllidea</taxon>
        <taxon>Taeniidae</taxon>
        <taxon>Echinococcus</taxon>
    </lineage>
</organism>
<feature type="coiled-coil region" evidence="1">
    <location>
        <begin position="181"/>
        <end position="215"/>
    </location>
</feature>
<evidence type="ECO:0000256" key="1">
    <source>
        <dbReference type="SAM" id="Coils"/>
    </source>
</evidence>
<name>A0A087W0I3_ECHMU</name>
<dbReference type="EMBL" id="LN902844">
    <property type="protein sequence ID" value="CDI98171.1"/>
    <property type="molecule type" value="Genomic_DNA"/>
</dbReference>